<accession>A0ABP8M209</accession>
<dbReference type="Proteomes" id="UP001501508">
    <property type="component" value="Unassembled WGS sequence"/>
</dbReference>
<dbReference type="InterPro" id="IPR036249">
    <property type="entry name" value="Thioredoxin-like_sf"/>
</dbReference>
<sequence length="416" mass="46661">MWRNLKWLVPAIITMIAFFQCSNRKQELKTGDWRGVFWVDDEPVPFLFKLSATDGKTSFVVPGGSREDHYEVSYVGNDSIHVSPETFEYRLFAKIQPDGRLTGEYRDLTPGNTSRVLRFEAEQNKNYRFVRPEDRKKPAADLTGNWSLKIAERQGDAANRVATLLQEGNDLKGIVLAITGDTGDLAGEISGDEFWLSGFSGMGVTLVKGKIDQSGKISGSIGFGTKALHFSGERNESAALADAYSLTYLKPGFRELEVRLPNLKGDTVSTTDSRYKGKVLVIEILGSWCPNCRDQIEFLNPWYEKNKDRGVEVLGVAFEMKDDFALAGKLLGRMIDRYDIGYEILYGGTTDSTNVQSKFKALNRFLAFPTTIVVGRDGKVKAIHTGFSGRGTGKFYEEFVVRWNREMDKWLAEPAE</sequence>
<dbReference type="Gene3D" id="3.40.30.10">
    <property type="entry name" value="Glutaredoxin"/>
    <property type="match status" value="1"/>
</dbReference>
<feature type="domain" description="Thioredoxin" evidence="1">
    <location>
        <begin position="249"/>
        <end position="409"/>
    </location>
</feature>
<dbReference type="InterPro" id="IPR050553">
    <property type="entry name" value="Thioredoxin_ResA/DsbE_sf"/>
</dbReference>
<dbReference type="PANTHER" id="PTHR42852:SF13">
    <property type="entry name" value="PROTEIN DIPZ"/>
    <property type="match status" value="1"/>
</dbReference>
<dbReference type="PANTHER" id="PTHR42852">
    <property type="entry name" value="THIOL:DISULFIDE INTERCHANGE PROTEIN DSBE"/>
    <property type="match status" value="1"/>
</dbReference>
<dbReference type="InterPro" id="IPR013766">
    <property type="entry name" value="Thioredoxin_domain"/>
</dbReference>
<dbReference type="RefSeq" id="WP_345030755.1">
    <property type="nucleotide sequence ID" value="NZ_BAABEY010000028.1"/>
</dbReference>
<comment type="caution">
    <text evidence="2">The sequence shown here is derived from an EMBL/GenBank/DDBJ whole genome shotgun (WGS) entry which is preliminary data.</text>
</comment>
<organism evidence="2 3">
    <name type="scientific">Ravibacter arvi</name>
    <dbReference type="NCBI Taxonomy" id="2051041"/>
    <lineage>
        <taxon>Bacteria</taxon>
        <taxon>Pseudomonadati</taxon>
        <taxon>Bacteroidota</taxon>
        <taxon>Cytophagia</taxon>
        <taxon>Cytophagales</taxon>
        <taxon>Spirosomataceae</taxon>
        <taxon>Ravibacter</taxon>
    </lineage>
</organism>
<evidence type="ECO:0000313" key="3">
    <source>
        <dbReference type="Proteomes" id="UP001501508"/>
    </source>
</evidence>
<keyword evidence="3" id="KW-1185">Reference proteome</keyword>
<dbReference type="InterPro" id="IPR000866">
    <property type="entry name" value="AhpC/TSA"/>
</dbReference>
<dbReference type="SUPFAM" id="SSF52833">
    <property type="entry name" value="Thioredoxin-like"/>
    <property type="match status" value="1"/>
</dbReference>
<dbReference type="EMBL" id="BAABEY010000028">
    <property type="protein sequence ID" value="GAA4442969.1"/>
    <property type="molecule type" value="Genomic_DNA"/>
</dbReference>
<gene>
    <name evidence="2" type="ORF">GCM10023091_30690</name>
</gene>
<proteinExistence type="predicted"/>
<dbReference type="PROSITE" id="PS51352">
    <property type="entry name" value="THIOREDOXIN_2"/>
    <property type="match status" value="1"/>
</dbReference>
<reference evidence="3" key="1">
    <citation type="journal article" date="2019" name="Int. J. Syst. Evol. Microbiol.">
        <title>The Global Catalogue of Microorganisms (GCM) 10K type strain sequencing project: providing services to taxonomists for standard genome sequencing and annotation.</title>
        <authorList>
            <consortium name="The Broad Institute Genomics Platform"/>
            <consortium name="The Broad Institute Genome Sequencing Center for Infectious Disease"/>
            <person name="Wu L."/>
            <person name="Ma J."/>
        </authorList>
    </citation>
    <scope>NUCLEOTIDE SEQUENCE [LARGE SCALE GENOMIC DNA]</scope>
    <source>
        <strain evidence="3">JCM 31920</strain>
    </source>
</reference>
<evidence type="ECO:0000313" key="2">
    <source>
        <dbReference type="EMBL" id="GAA4442969.1"/>
    </source>
</evidence>
<dbReference type="CDD" id="cd02966">
    <property type="entry name" value="TlpA_like_family"/>
    <property type="match status" value="1"/>
</dbReference>
<dbReference type="Pfam" id="PF00578">
    <property type="entry name" value="AhpC-TSA"/>
    <property type="match status" value="1"/>
</dbReference>
<evidence type="ECO:0000259" key="1">
    <source>
        <dbReference type="PROSITE" id="PS51352"/>
    </source>
</evidence>
<name>A0ABP8M209_9BACT</name>
<protein>
    <recommendedName>
        <fullName evidence="1">Thioredoxin domain-containing protein</fullName>
    </recommendedName>
</protein>